<evidence type="ECO:0000313" key="3">
    <source>
        <dbReference type="Proteomes" id="UP000713596"/>
    </source>
</evidence>
<feature type="transmembrane region" description="Helical" evidence="1">
    <location>
        <begin position="120"/>
        <end position="142"/>
    </location>
</feature>
<dbReference type="PROSITE" id="PS51257">
    <property type="entry name" value="PROKAR_LIPOPROTEIN"/>
    <property type="match status" value="1"/>
</dbReference>
<evidence type="ECO:0000256" key="1">
    <source>
        <dbReference type="SAM" id="Phobius"/>
    </source>
</evidence>
<reference evidence="2" key="1">
    <citation type="journal article" date="2021" name="PeerJ">
        <title>Extensive microbial diversity within the chicken gut microbiome revealed by metagenomics and culture.</title>
        <authorList>
            <person name="Gilroy R."/>
            <person name="Ravi A."/>
            <person name="Getino M."/>
            <person name="Pursley I."/>
            <person name="Horton D.L."/>
            <person name="Alikhan N.F."/>
            <person name="Baker D."/>
            <person name="Gharbi K."/>
            <person name="Hall N."/>
            <person name="Watson M."/>
            <person name="Adriaenssens E.M."/>
            <person name="Foster-Nyarko E."/>
            <person name="Jarju S."/>
            <person name="Secka A."/>
            <person name="Antonio M."/>
            <person name="Oren A."/>
            <person name="Chaudhuri R.R."/>
            <person name="La Ragione R."/>
            <person name="Hildebrand F."/>
            <person name="Pallen M.J."/>
        </authorList>
    </citation>
    <scope>NUCLEOTIDE SEQUENCE</scope>
    <source>
        <strain evidence="2">B5_2728</strain>
    </source>
</reference>
<feature type="transmembrane region" description="Helical" evidence="1">
    <location>
        <begin position="47"/>
        <end position="73"/>
    </location>
</feature>
<feature type="transmembrane region" description="Helical" evidence="1">
    <location>
        <begin position="189"/>
        <end position="211"/>
    </location>
</feature>
<keyword evidence="1" id="KW-0812">Transmembrane</keyword>
<protein>
    <recommendedName>
        <fullName evidence="4">Sporulation integral membrane protein YlbJ</fullName>
    </recommendedName>
</protein>
<keyword evidence="1" id="KW-0472">Membrane</keyword>
<name>A0A948T375_9FIRM</name>
<dbReference type="Proteomes" id="UP000713596">
    <property type="component" value="Unassembled WGS sequence"/>
</dbReference>
<evidence type="ECO:0000313" key="2">
    <source>
        <dbReference type="EMBL" id="MBU3806742.1"/>
    </source>
</evidence>
<feature type="transmembrane region" description="Helical" evidence="1">
    <location>
        <begin position="85"/>
        <end position="108"/>
    </location>
</feature>
<sequence>MKKLFSGWILGLLGCGMGVLILTLPVPTLEGIRQGLLLCYRQVIPSLFPFFVASSLIVSSPLSQWLGCLLIPYTKFVLGIPSRRAATALLVSWLGGFAVAARSISQIYQEGEITPSQSQRLMVCAVGSSPAFVINTVGLLFLGSSKLGLRIWLAHLVASLICAMALRFVPTSKSQKSVKPASVAPPSFGLASAIQGAVQSILVVCGFVVFFRALGQSLLHLMELSPLAQAILYGTLEVTSGCQVASSVHGAALLCAALLSGQSLSVLLQVKALLHPLLSMGWLIGIRPLHMLLTVGLFQASCVLWPVSQSVASTLAPQVIVTSQTAPDVALVVFAMCCVVLSACHSGCKEQTHPAKNRPPVISS</sequence>
<dbReference type="EMBL" id="JAHLFP010000068">
    <property type="protein sequence ID" value="MBU3806742.1"/>
    <property type="molecule type" value="Genomic_DNA"/>
</dbReference>
<dbReference type="AlphaFoldDB" id="A0A948T375"/>
<organism evidence="2 3">
    <name type="scientific">Candidatus Allofournierella pullistercoris</name>
    <dbReference type="NCBI Taxonomy" id="2838597"/>
    <lineage>
        <taxon>Bacteria</taxon>
        <taxon>Bacillati</taxon>
        <taxon>Bacillota</taxon>
        <taxon>Clostridia</taxon>
        <taxon>Eubacteriales</taxon>
        <taxon>Oscillospiraceae</taxon>
        <taxon>Allofournierella</taxon>
    </lineage>
</organism>
<evidence type="ECO:0008006" key="4">
    <source>
        <dbReference type="Google" id="ProtNLM"/>
    </source>
</evidence>
<gene>
    <name evidence="2" type="ORF">H9882_07635</name>
</gene>
<reference evidence="2" key="2">
    <citation type="submission" date="2021-04" db="EMBL/GenBank/DDBJ databases">
        <authorList>
            <person name="Gilroy R."/>
        </authorList>
    </citation>
    <scope>NUCLEOTIDE SEQUENCE</scope>
    <source>
        <strain evidence="2">B5_2728</strain>
    </source>
</reference>
<comment type="caution">
    <text evidence="2">The sequence shown here is derived from an EMBL/GenBank/DDBJ whole genome shotgun (WGS) entry which is preliminary data.</text>
</comment>
<feature type="transmembrane region" description="Helical" evidence="1">
    <location>
        <begin position="149"/>
        <end position="169"/>
    </location>
</feature>
<keyword evidence="1" id="KW-1133">Transmembrane helix</keyword>
<accession>A0A948T375</accession>
<proteinExistence type="predicted"/>